<feature type="domain" description="Activator of Hsp90 ATPase homologue 1/2-like C-terminal" evidence="2">
    <location>
        <begin position="21"/>
        <end position="146"/>
    </location>
</feature>
<evidence type="ECO:0000313" key="4">
    <source>
        <dbReference type="Proteomes" id="UP001139103"/>
    </source>
</evidence>
<proteinExistence type="inferred from homology"/>
<evidence type="ECO:0000259" key="2">
    <source>
        <dbReference type="Pfam" id="PF08327"/>
    </source>
</evidence>
<name>A0A9X1MPM9_9BACT</name>
<protein>
    <submittedName>
        <fullName evidence="3">SRPBCC family protein</fullName>
    </submittedName>
</protein>
<sequence length="151" mass="17138">MNDANEVPVDCRIETSRLIPYSPAQIFAAFRDPAILARWWGPNGFTNTFHEFDFQPGGHWRFIMHGPNGADYLNESRFLEIVAPTRIVFDHQSAPHFQSTLTFAPAEKGCHLHWRMAFDDAQTCANVRSFAGDGLEQNLDRLTATLDETAR</sequence>
<dbReference type="InterPro" id="IPR013538">
    <property type="entry name" value="ASHA1/2-like_C"/>
</dbReference>
<dbReference type="RefSeq" id="WP_230222676.1">
    <property type="nucleotide sequence ID" value="NZ_JAJKFT010000010.1"/>
</dbReference>
<dbReference type="InterPro" id="IPR023393">
    <property type="entry name" value="START-like_dom_sf"/>
</dbReference>
<comment type="similarity">
    <text evidence="1">Belongs to the AHA1 family.</text>
</comment>
<dbReference type="EMBL" id="JAJKFT010000010">
    <property type="protein sequence ID" value="MCC9631043.1"/>
    <property type="molecule type" value="Genomic_DNA"/>
</dbReference>
<dbReference type="Proteomes" id="UP001139103">
    <property type="component" value="Unassembled WGS sequence"/>
</dbReference>
<accession>A0A9X1MPM9</accession>
<dbReference type="Gene3D" id="3.30.530.20">
    <property type="match status" value="1"/>
</dbReference>
<comment type="caution">
    <text evidence="3">The sequence shown here is derived from an EMBL/GenBank/DDBJ whole genome shotgun (WGS) entry which is preliminary data.</text>
</comment>
<gene>
    <name evidence="3" type="ORF">LOC68_21845</name>
</gene>
<evidence type="ECO:0000313" key="3">
    <source>
        <dbReference type="EMBL" id="MCC9631043.1"/>
    </source>
</evidence>
<reference evidence="3" key="1">
    <citation type="submission" date="2021-11" db="EMBL/GenBank/DDBJ databases">
        <title>Genome sequence.</title>
        <authorList>
            <person name="Sun Q."/>
        </authorList>
    </citation>
    <scope>NUCLEOTIDE SEQUENCE</scope>
    <source>
        <strain evidence="3">JC732</strain>
    </source>
</reference>
<dbReference type="SUPFAM" id="SSF55961">
    <property type="entry name" value="Bet v1-like"/>
    <property type="match status" value="1"/>
</dbReference>
<dbReference type="Pfam" id="PF08327">
    <property type="entry name" value="AHSA1"/>
    <property type="match status" value="1"/>
</dbReference>
<organism evidence="3 4">
    <name type="scientific">Blastopirellula sediminis</name>
    <dbReference type="NCBI Taxonomy" id="2894196"/>
    <lineage>
        <taxon>Bacteria</taxon>
        <taxon>Pseudomonadati</taxon>
        <taxon>Planctomycetota</taxon>
        <taxon>Planctomycetia</taxon>
        <taxon>Pirellulales</taxon>
        <taxon>Pirellulaceae</taxon>
        <taxon>Blastopirellula</taxon>
    </lineage>
</organism>
<dbReference type="CDD" id="cd08894">
    <property type="entry name" value="SRPBCC_CalC_Aha1-like_1"/>
    <property type="match status" value="1"/>
</dbReference>
<keyword evidence="4" id="KW-1185">Reference proteome</keyword>
<dbReference type="AlphaFoldDB" id="A0A9X1MPM9"/>
<evidence type="ECO:0000256" key="1">
    <source>
        <dbReference type="ARBA" id="ARBA00006817"/>
    </source>
</evidence>